<keyword evidence="5 6" id="KW-0520">NAD</keyword>
<evidence type="ECO:0000256" key="2">
    <source>
        <dbReference type="ARBA" id="ARBA00022723"/>
    </source>
</evidence>
<gene>
    <name evidence="6" type="primary">THI1</name>
    <name evidence="7" type="ORF">OSTQU699_LOCUS459</name>
</gene>
<comment type="subunit">
    <text evidence="6">Homooctamer.</text>
</comment>
<dbReference type="GO" id="GO:0005506">
    <property type="term" value="F:iron ion binding"/>
    <property type="evidence" value="ECO:0007669"/>
    <property type="project" value="UniProtKB-UniRule"/>
</dbReference>
<dbReference type="InterPro" id="IPR002922">
    <property type="entry name" value="Thi4_fam"/>
</dbReference>
<keyword evidence="3 6" id="KW-0784">Thiamine biosynthesis</keyword>
<keyword evidence="2 6" id="KW-0479">Metal-binding</keyword>
<dbReference type="HAMAP" id="MF_03158">
    <property type="entry name" value="THI4"/>
    <property type="match status" value="1"/>
</dbReference>
<dbReference type="GO" id="GO:0052837">
    <property type="term" value="P:thiazole biosynthetic process"/>
    <property type="evidence" value="ECO:0007669"/>
    <property type="project" value="UniProtKB-UniRule"/>
</dbReference>
<dbReference type="Gene3D" id="3.50.50.60">
    <property type="entry name" value="FAD/NAD(P)-binding domain"/>
    <property type="match status" value="1"/>
</dbReference>
<evidence type="ECO:0000313" key="8">
    <source>
        <dbReference type="Proteomes" id="UP000708148"/>
    </source>
</evidence>
<keyword evidence="1 6" id="KW-0808">Transferase</keyword>
<dbReference type="Proteomes" id="UP000708148">
    <property type="component" value="Unassembled WGS sequence"/>
</dbReference>
<comment type="caution">
    <text evidence="7">The sequence shown here is derived from an EMBL/GenBank/DDBJ whole genome shotgun (WGS) entry which is preliminary data.</text>
</comment>
<feature type="binding site" evidence="6">
    <location>
        <position position="244"/>
    </location>
    <ligand>
        <name>substrate</name>
    </ligand>
</feature>
<dbReference type="Gene3D" id="6.10.250.2840">
    <property type="match status" value="1"/>
</dbReference>
<evidence type="ECO:0000313" key="7">
    <source>
        <dbReference type="EMBL" id="CAD7695099.1"/>
    </source>
</evidence>
<feature type="binding site" evidence="6">
    <location>
        <position position="115"/>
    </location>
    <ligand>
        <name>substrate</name>
    </ligand>
</feature>
<evidence type="ECO:0000256" key="6">
    <source>
        <dbReference type="HAMAP-Rule" id="MF_03158"/>
    </source>
</evidence>
<organism evidence="7 8">
    <name type="scientific">Ostreobium quekettii</name>
    <dbReference type="NCBI Taxonomy" id="121088"/>
    <lineage>
        <taxon>Eukaryota</taxon>
        <taxon>Viridiplantae</taxon>
        <taxon>Chlorophyta</taxon>
        <taxon>core chlorophytes</taxon>
        <taxon>Ulvophyceae</taxon>
        <taxon>TCBD clade</taxon>
        <taxon>Bryopsidales</taxon>
        <taxon>Ostreobineae</taxon>
        <taxon>Ostreobiaceae</taxon>
        <taxon>Ostreobium</taxon>
    </lineage>
</organism>
<dbReference type="GO" id="GO:0009228">
    <property type="term" value="P:thiamine biosynthetic process"/>
    <property type="evidence" value="ECO:0007669"/>
    <property type="project" value="UniProtKB-UniRule"/>
</dbReference>
<comment type="function">
    <text evidence="6">Involved in biosynthesis of the thiamine precursor thiazole. Catalyzes the conversion of NAD and glycine to adenosine diphosphate 5-(2-hydroxyethyl)-4-methylthiazole-2-carboxylic acid (ADT), an adenylated thiazole intermediate. The reaction includes an iron-dependent sulfide transfer from a conserved cysteine residue of the protein to a thiazole intermediate. The enzyme can only undergo a single turnover, which suggests it is a suicide enzyme. May have additional roles in adaptation to various stress conditions and in DNA damage tolerance.</text>
</comment>
<keyword evidence="4 6" id="KW-0408">Iron</keyword>
<dbReference type="SUPFAM" id="SSF51905">
    <property type="entry name" value="FAD/NAD(P)-binding domain"/>
    <property type="match status" value="1"/>
</dbReference>
<keyword evidence="6" id="KW-0150">Chloroplast</keyword>
<dbReference type="EC" id="2.4.2.60" evidence="6"/>
<dbReference type="AlphaFoldDB" id="A0A8S1IKH3"/>
<comment type="subcellular location">
    <subcellularLocation>
        <location evidence="6">Plastid</location>
        <location evidence="6">Chloroplast</location>
    </subcellularLocation>
</comment>
<protein>
    <recommendedName>
        <fullName evidence="6">Thiamine thiazole synthase, chloroplastic</fullName>
    </recommendedName>
    <alternativeName>
        <fullName evidence="6">Thiazole biosynthetic enzyme</fullName>
        <ecNumber evidence="6">2.4.2.60</ecNumber>
    </alternativeName>
</protein>
<dbReference type="GO" id="GO:0009570">
    <property type="term" value="C:chloroplast stroma"/>
    <property type="evidence" value="ECO:0007669"/>
    <property type="project" value="UniProtKB-UniRule"/>
</dbReference>
<sequence>MVDAFGTDLGAILTRVSISADRMAPLVSLPISTGLPVRHAAAAPRRALCVAPRMAFRDDKPMGEGKSNGYAKLPKDVEFSPIRESQVSRAMTSRYFSDLDEFAECDVVITGAGPAGLACAYELTKRPDIKVALIEQNVAPGGGAWLGGQLFSAMVVRKPAHQFLDELEIPYEDEGNYVVVKHAALATSTLLSKVLQAPNVKLFNATAVEDLIVKEDDTGSKYVAGVVTNWTLVALNHSTQSCMDPNVVEAKVVVSSTGHDGPMGASGVKRLERLGLVPACPGMYALDMNSAEDRIVSNTREIVPGIVLCGMEVSEVDGAPRMGPTFGAMFVSGQKAAQIVVDKLDGQVAGAKKAQEKAMAA</sequence>
<evidence type="ECO:0000256" key="4">
    <source>
        <dbReference type="ARBA" id="ARBA00023004"/>
    </source>
</evidence>
<dbReference type="NCBIfam" id="TIGR00292">
    <property type="entry name" value="sulfide-dependent adenosine diphosphate thiazole synthase"/>
    <property type="match status" value="1"/>
</dbReference>
<dbReference type="InterPro" id="IPR036188">
    <property type="entry name" value="FAD/NAD-bd_sf"/>
</dbReference>
<accession>A0A8S1IKH3</accession>
<feature type="binding site" evidence="6">
    <location>
        <position position="208"/>
    </location>
    <ligand>
        <name>substrate</name>
    </ligand>
</feature>
<evidence type="ECO:0000256" key="5">
    <source>
        <dbReference type="ARBA" id="ARBA00023027"/>
    </source>
</evidence>
<reference evidence="7" key="1">
    <citation type="submission" date="2020-12" db="EMBL/GenBank/DDBJ databases">
        <authorList>
            <person name="Iha C."/>
        </authorList>
    </citation>
    <scope>NUCLEOTIDE SEQUENCE</scope>
</reference>
<name>A0A8S1IKH3_9CHLO</name>
<evidence type="ECO:0000256" key="1">
    <source>
        <dbReference type="ARBA" id="ARBA00022679"/>
    </source>
</evidence>
<comment type="similarity">
    <text evidence="6">Belongs to the THI4 family.</text>
</comment>
<comment type="cofactor">
    <cofactor evidence="6">
        <name>Fe cation</name>
        <dbReference type="ChEBI" id="CHEBI:24875"/>
    </cofactor>
    <text evidence="6">Binds 1 Fe cation per subunit.</text>
</comment>
<proteinExistence type="inferred from homology"/>
<dbReference type="GO" id="GO:0005829">
    <property type="term" value="C:cytosol"/>
    <property type="evidence" value="ECO:0007669"/>
    <property type="project" value="UniProtKB-UniRule"/>
</dbReference>
<feature type="binding site" evidence="6">
    <location>
        <position position="143"/>
    </location>
    <ligand>
        <name>substrate</name>
    </ligand>
</feature>
<feature type="binding site" evidence="6">
    <location>
        <position position="259"/>
    </location>
    <ligand>
        <name>substrate</name>
    </ligand>
</feature>
<comment type="PTM">
    <text evidence="6">During the catalytic reaction, a sulfide is transferred from Cys-242 to a reaction intermediate, generating a dehydroalanine residue.</text>
</comment>
<keyword evidence="8" id="KW-1185">Reference proteome</keyword>
<dbReference type="PANTHER" id="PTHR43422:SF3">
    <property type="entry name" value="THIAMINE THIAZOLE SYNTHASE"/>
    <property type="match status" value="1"/>
</dbReference>
<dbReference type="GO" id="GO:0160205">
    <property type="term" value="F:cysteine-dependent adenosine diphosphate thiazole synthase activity"/>
    <property type="evidence" value="ECO:0007669"/>
    <property type="project" value="UniProtKB-EC"/>
</dbReference>
<dbReference type="EMBL" id="CAJHUC010000306">
    <property type="protein sequence ID" value="CAD7695099.1"/>
    <property type="molecule type" value="Genomic_DNA"/>
</dbReference>
<dbReference type="OrthoDB" id="410463at2759"/>
<dbReference type="PANTHER" id="PTHR43422">
    <property type="entry name" value="THIAMINE THIAZOLE SYNTHASE"/>
    <property type="match status" value="1"/>
</dbReference>
<feature type="binding site" evidence="6">
    <location>
        <begin position="321"/>
        <end position="323"/>
    </location>
    <ligand>
        <name>substrate</name>
    </ligand>
</feature>
<comment type="catalytic activity">
    <reaction evidence="6">
        <text>[ADP-thiazole synthase]-L-cysteine + glycine + NAD(+) = [ADP-thiazole synthase]-dehydroalanine + ADP-5-ethyl-4-methylthiazole-2-carboxylate + nicotinamide + 3 H2O + 2 H(+)</text>
        <dbReference type="Rhea" id="RHEA:55708"/>
        <dbReference type="Rhea" id="RHEA-COMP:14264"/>
        <dbReference type="Rhea" id="RHEA-COMP:14265"/>
        <dbReference type="ChEBI" id="CHEBI:15377"/>
        <dbReference type="ChEBI" id="CHEBI:15378"/>
        <dbReference type="ChEBI" id="CHEBI:17154"/>
        <dbReference type="ChEBI" id="CHEBI:29950"/>
        <dbReference type="ChEBI" id="CHEBI:57305"/>
        <dbReference type="ChEBI" id="CHEBI:57540"/>
        <dbReference type="ChEBI" id="CHEBI:90873"/>
        <dbReference type="ChEBI" id="CHEBI:139151"/>
        <dbReference type="EC" id="2.4.2.60"/>
    </reaction>
</comment>
<keyword evidence="6" id="KW-0934">Plastid</keyword>
<feature type="binding site" evidence="6">
    <location>
        <position position="311"/>
    </location>
    <ligand>
        <name>substrate</name>
    </ligand>
</feature>
<feature type="modified residue" description="2,3-didehydroalanine (Cys)" evidence="6">
    <location>
        <position position="242"/>
    </location>
</feature>
<dbReference type="InterPro" id="IPR027495">
    <property type="entry name" value="Sti35"/>
</dbReference>
<evidence type="ECO:0000256" key="3">
    <source>
        <dbReference type="ARBA" id="ARBA00022977"/>
    </source>
</evidence>
<feature type="binding site" evidence="6">
    <location>
        <begin position="135"/>
        <end position="136"/>
    </location>
    <ligand>
        <name>substrate</name>
    </ligand>
</feature>
<dbReference type="Pfam" id="PF01946">
    <property type="entry name" value="Thi4"/>
    <property type="match status" value="1"/>
</dbReference>